<proteinExistence type="predicted"/>
<keyword evidence="1 5" id="KW-0489">Methyltransferase</keyword>
<dbReference type="STRING" id="52131.GA0061100_12214"/>
<dbReference type="GO" id="GO:0032259">
    <property type="term" value="P:methylation"/>
    <property type="evidence" value="ECO:0007669"/>
    <property type="project" value="UniProtKB-KW"/>
</dbReference>
<feature type="region of interest" description="Disordered" evidence="3">
    <location>
        <begin position="199"/>
        <end position="220"/>
    </location>
</feature>
<organism evidence="5 6">
    <name type="scientific">Rhizobium hainanense</name>
    <dbReference type="NCBI Taxonomy" id="52131"/>
    <lineage>
        <taxon>Bacteria</taxon>
        <taxon>Pseudomonadati</taxon>
        <taxon>Pseudomonadota</taxon>
        <taxon>Alphaproteobacteria</taxon>
        <taxon>Hyphomicrobiales</taxon>
        <taxon>Rhizobiaceae</taxon>
        <taxon>Rhizobium/Agrobacterium group</taxon>
        <taxon>Rhizobium</taxon>
    </lineage>
</organism>
<sequence>MADDPCKGQNRDIGRPCFLQGACRCRNRSASRINVVDKNDAPPEYIGGPVLGDGEGAAHIVLPRLGPQTNLLARPLDAQECCGQQRLPRKAGDMPSKLGSLIVLARKQPRTMQRHRNDRIATRNRAITGTQHPAGHHRREIGAIAIFQAENEVAHNAVMNGGGSQTVEDGRIGDRFGTQNAGTEIMGKRAAKDLAIGPLNEANTGPARRTKTPMRADGNPAAWAGRRIDKIGERHEGPFQSCPQHRKGDFASHHPHMIETSFFPQALRRENARGRCGLAELMILQEIAMEIVFDQSLLAARKRRAFRQGDPKAAFLLDIAAGELAERLGVTERHFDEAVELHGATGIAARLALATGKIGHLKRIESEMGFAAPGEALIEAPPEELPLEAESVNLVLSPLSLHVTNDTPGVFIQVRRALKADGLFLAAIPGSGTLQELRDVLLATEIELTGGASPRVIPFADVRDVGGLLQRAGFTLPVIDAETYTVRYDNLFALMRDLRAMGMTNPLADRSRKPLTRAFFLRAAELYAERYSDPDGRIRATFSIIYVSGWTPHESQQKPLQPGSAKARLADALKVEEHKLKQ</sequence>
<gene>
    <name evidence="5" type="ORF">GA0061100_12214</name>
</gene>
<evidence type="ECO:0000256" key="2">
    <source>
        <dbReference type="ARBA" id="ARBA00022679"/>
    </source>
</evidence>
<evidence type="ECO:0000256" key="1">
    <source>
        <dbReference type="ARBA" id="ARBA00022603"/>
    </source>
</evidence>
<dbReference type="EMBL" id="FMAC01000022">
    <property type="protein sequence ID" value="SCB40073.1"/>
    <property type="molecule type" value="Genomic_DNA"/>
</dbReference>
<accession>A0A1C3WJ51</accession>
<dbReference type="Proteomes" id="UP000186228">
    <property type="component" value="Unassembled WGS sequence"/>
</dbReference>
<dbReference type="Pfam" id="PF08241">
    <property type="entry name" value="Methyltransf_11"/>
    <property type="match status" value="1"/>
</dbReference>
<keyword evidence="6" id="KW-1185">Reference proteome</keyword>
<dbReference type="InterPro" id="IPR050602">
    <property type="entry name" value="Malonyl-ACP_OMT"/>
</dbReference>
<evidence type="ECO:0000313" key="6">
    <source>
        <dbReference type="Proteomes" id="UP000186228"/>
    </source>
</evidence>
<dbReference type="GO" id="GO:0008757">
    <property type="term" value="F:S-adenosylmethionine-dependent methyltransferase activity"/>
    <property type="evidence" value="ECO:0007669"/>
    <property type="project" value="InterPro"/>
</dbReference>
<dbReference type="Gene3D" id="3.40.50.150">
    <property type="entry name" value="Vaccinia Virus protein VP39"/>
    <property type="match status" value="1"/>
</dbReference>
<dbReference type="InterPro" id="IPR013216">
    <property type="entry name" value="Methyltransf_11"/>
</dbReference>
<protein>
    <submittedName>
        <fullName evidence="5">Methyltransferase domain-containing protein</fullName>
    </submittedName>
</protein>
<feature type="domain" description="Methyltransferase type 11" evidence="4">
    <location>
        <begin position="377"/>
        <end position="425"/>
    </location>
</feature>
<dbReference type="InterPro" id="IPR029063">
    <property type="entry name" value="SAM-dependent_MTases_sf"/>
</dbReference>
<evidence type="ECO:0000313" key="5">
    <source>
        <dbReference type="EMBL" id="SCB40073.1"/>
    </source>
</evidence>
<evidence type="ECO:0000256" key="3">
    <source>
        <dbReference type="SAM" id="MobiDB-lite"/>
    </source>
</evidence>
<keyword evidence="2 5" id="KW-0808">Transferase</keyword>
<dbReference type="AlphaFoldDB" id="A0A1C3WJ51"/>
<dbReference type="PANTHER" id="PTHR13090">
    <property type="entry name" value="ARGININE-HYDROXYLASE NDUFAF5, MITOCHONDRIAL"/>
    <property type="match status" value="1"/>
</dbReference>
<dbReference type="SUPFAM" id="SSF53335">
    <property type="entry name" value="S-adenosyl-L-methionine-dependent methyltransferases"/>
    <property type="match status" value="1"/>
</dbReference>
<dbReference type="PANTHER" id="PTHR13090:SF1">
    <property type="entry name" value="ARGININE-HYDROXYLASE NDUFAF5, MITOCHONDRIAL"/>
    <property type="match status" value="1"/>
</dbReference>
<evidence type="ECO:0000259" key="4">
    <source>
        <dbReference type="Pfam" id="PF08241"/>
    </source>
</evidence>
<name>A0A1C3WJ51_9HYPH</name>
<reference evidence="6" key="1">
    <citation type="submission" date="2016-08" db="EMBL/GenBank/DDBJ databases">
        <authorList>
            <person name="Varghese N."/>
            <person name="Submissions Spin"/>
        </authorList>
    </citation>
    <scope>NUCLEOTIDE SEQUENCE [LARGE SCALE GENOMIC DNA]</scope>
    <source>
        <strain evidence="6">CCBAU 57015</strain>
    </source>
</reference>